<dbReference type="Gene3D" id="3.40.190.10">
    <property type="entry name" value="Periplasmic binding protein-like II"/>
    <property type="match status" value="1"/>
</dbReference>
<dbReference type="EMBL" id="NMTZ01000019">
    <property type="protein sequence ID" value="PDX83976.1"/>
    <property type="molecule type" value="Genomic_DNA"/>
</dbReference>
<proteinExistence type="predicted"/>
<evidence type="ECO:0000313" key="1">
    <source>
        <dbReference type="EMBL" id="PDX83976.1"/>
    </source>
</evidence>
<sequence length="87" mass="10089">MPFRDRKNILILNDKYIPVYNAYSGQTETIQAKWANLKKMEEETFAKIIMGKADISEFDTFVENWKNQGGDQILKEINEELNNSSGN</sequence>
<accession>A0A2A7AXV8</accession>
<protein>
    <submittedName>
        <fullName evidence="1">Uncharacterized protein</fullName>
    </submittedName>
</protein>
<dbReference type="AlphaFoldDB" id="A0A2A7AXV8"/>
<organism evidence="1 2">
    <name type="scientific">Faecalibacterium prausnitzii</name>
    <dbReference type="NCBI Taxonomy" id="853"/>
    <lineage>
        <taxon>Bacteria</taxon>
        <taxon>Bacillati</taxon>
        <taxon>Bacillota</taxon>
        <taxon>Clostridia</taxon>
        <taxon>Eubacteriales</taxon>
        <taxon>Oscillospiraceae</taxon>
        <taxon>Faecalibacterium</taxon>
    </lineage>
</organism>
<comment type="caution">
    <text evidence="1">The sequence shown here is derived from an EMBL/GenBank/DDBJ whole genome shotgun (WGS) entry which is preliminary data.</text>
</comment>
<gene>
    <name evidence="1" type="ORF">CGS59_07865</name>
</gene>
<dbReference type="RefSeq" id="WP_097779522.1">
    <property type="nucleotide sequence ID" value="NZ_NMTZ01000019.1"/>
</dbReference>
<dbReference type="Proteomes" id="UP000220480">
    <property type="component" value="Unassembled WGS sequence"/>
</dbReference>
<reference evidence="1 2" key="1">
    <citation type="journal article" date="2017" name="Front. Microbiol.">
        <title>New Insights into the Diversity of the Genus Faecalibacterium.</title>
        <authorList>
            <person name="Benevides L."/>
            <person name="Burman S."/>
            <person name="Martin R."/>
            <person name="Robert V."/>
            <person name="Thomas M."/>
            <person name="Miquel S."/>
            <person name="Chain F."/>
            <person name="Sokol H."/>
            <person name="Bermudez-Humaran L.G."/>
            <person name="Morrison M."/>
            <person name="Langella P."/>
            <person name="Azevedo V.A."/>
            <person name="Chatel J.M."/>
            <person name="Soares S."/>
        </authorList>
    </citation>
    <scope>NUCLEOTIDE SEQUENCE [LARGE SCALE GENOMIC DNA]</scope>
    <source>
        <strain evidence="1 2">CNCM I 4644</strain>
    </source>
</reference>
<dbReference type="SUPFAM" id="SSF53850">
    <property type="entry name" value="Periplasmic binding protein-like II"/>
    <property type="match status" value="1"/>
</dbReference>
<name>A0A2A7AXV8_9FIRM</name>
<evidence type="ECO:0000313" key="2">
    <source>
        <dbReference type="Proteomes" id="UP000220480"/>
    </source>
</evidence>